<reference evidence="1 2" key="1">
    <citation type="submission" date="2018-02" db="EMBL/GenBank/DDBJ databases">
        <title>The draft genome of Phyllobacterium sp. 1N-3.</title>
        <authorList>
            <person name="Liu L."/>
            <person name="Li L."/>
            <person name="Zhang X."/>
            <person name="Wang T."/>
            <person name="Liang L."/>
        </authorList>
    </citation>
    <scope>NUCLEOTIDE SEQUENCE [LARGE SCALE GENOMIC DNA]</scope>
    <source>
        <strain evidence="1 2">1N-3</strain>
    </source>
</reference>
<accession>A0A2S9IIL8</accession>
<dbReference type="InterPro" id="IPR010836">
    <property type="entry name" value="SapC"/>
</dbReference>
<evidence type="ECO:0008006" key="3">
    <source>
        <dbReference type="Google" id="ProtNLM"/>
    </source>
</evidence>
<dbReference type="EMBL" id="PVBR01000069">
    <property type="protein sequence ID" value="PRD40376.1"/>
    <property type="molecule type" value="Genomic_DNA"/>
</dbReference>
<proteinExistence type="predicted"/>
<organism evidence="1 2">
    <name type="scientific">Phyllobacterium phragmitis</name>
    <dbReference type="NCBI Taxonomy" id="2670329"/>
    <lineage>
        <taxon>Bacteria</taxon>
        <taxon>Pseudomonadati</taxon>
        <taxon>Pseudomonadota</taxon>
        <taxon>Alphaproteobacteria</taxon>
        <taxon>Hyphomicrobiales</taxon>
        <taxon>Phyllobacteriaceae</taxon>
        <taxon>Phyllobacterium</taxon>
    </lineage>
</organism>
<gene>
    <name evidence="1" type="ORF">C5748_27355</name>
</gene>
<name>A0A2S9IIL8_9HYPH</name>
<protein>
    <recommendedName>
        <fullName evidence="3">SapC family protein</fullName>
    </recommendedName>
</protein>
<comment type="caution">
    <text evidence="1">The sequence shown here is derived from an EMBL/GenBank/DDBJ whole genome shotgun (WGS) entry which is preliminary data.</text>
</comment>
<keyword evidence="2" id="KW-1185">Reference proteome</keyword>
<dbReference type="RefSeq" id="WP_105746193.1">
    <property type="nucleotide sequence ID" value="NZ_PVBR01000069.1"/>
</dbReference>
<dbReference type="AlphaFoldDB" id="A0A2S9IIL8"/>
<dbReference type="Pfam" id="PF07277">
    <property type="entry name" value="SapC"/>
    <property type="match status" value="1"/>
</dbReference>
<dbReference type="Proteomes" id="UP000239434">
    <property type="component" value="Unassembled WGS sequence"/>
</dbReference>
<evidence type="ECO:0000313" key="1">
    <source>
        <dbReference type="EMBL" id="PRD40376.1"/>
    </source>
</evidence>
<evidence type="ECO:0000313" key="2">
    <source>
        <dbReference type="Proteomes" id="UP000239434"/>
    </source>
</evidence>
<sequence>MTMPADVQPLPLFYKDPVLLRFDEHGDVGLAPLGHFDFTRKAVAIPLCIGEFAAAMRHFPIVFALDEQASPIALVGIRSDHNLFVEQDGGWKAGSYVPAYIRRYPFIVTETEDKSQQMLTVDRASERYVPSVSEHPEAERLFNEAGGPTATAQSAMALCHAYHTDHTRTVAFGKSLLAAKLLTPIHAQFRLPDGSQHQVNGFYAIDEKAYRALPAKTLADWHTKGWLDLVTLHLASQQSFQALLDLNAQRANERKALA</sequence>